<evidence type="ECO:0000313" key="3">
    <source>
        <dbReference type="Proteomes" id="UP000623129"/>
    </source>
</evidence>
<gene>
    <name evidence="2" type="ORF">FCM35_KLT22307</name>
</gene>
<feature type="region of interest" description="Disordered" evidence="1">
    <location>
        <begin position="458"/>
        <end position="486"/>
    </location>
</feature>
<proteinExistence type="predicted"/>
<protein>
    <recommendedName>
        <fullName evidence="4">START domain-containing protein</fullName>
    </recommendedName>
</protein>
<comment type="caution">
    <text evidence="2">The sequence shown here is derived from an EMBL/GenBank/DDBJ whole genome shotgun (WGS) entry which is preliminary data.</text>
</comment>
<reference evidence="2" key="1">
    <citation type="submission" date="2020-01" db="EMBL/GenBank/DDBJ databases">
        <title>Genome sequence of Kobresia littledalei, the first chromosome-level genome in the family Cyperaceae.</title>
        <authorList>
            <person name="Qu G."/>
        </authorList>
    </citation>
    <scope>NUCLEOTIDE SEQUENCE</scope>
    <source>
        <strain evidence="2">C.B.Clarke</strain>
        <tissue evidence="2">Leaf</tissue>
    </source>
</reference>
<keyword evidence="3" id="KW-1185">Reference proteome</keyword>
<dbReference type="EMBL" id="SWLB01000155">
    <property type="protein sequence ID" value="KAF3320090.1"/>
    <property type="molecule type" value="Genomic_DNA"/>
</dbReference>
<dbReference type="Gene3D" id="3.30.530.20">
    <property type="match status" value="1"/>
</dbReference>
<dbReference type="Proteomes" id="UP000623129">
    <property type="component" value="Unassembled WGS sequence"/>
</dbReference>
<dbReference type="InterPro" id="IPR023393">
    <property type="entry name" value="START-like_dom_sf"/>
</dbReference>
<dbReference type="AlphaFoldDB" id="A0A833Q9F3"/>
<organism evidence="2 3">
    <name type="scientific">Carex littledalei</name>
    <dbReference type="NCBI Taxonomy" id="544730"/>
    <lineage>
        <taxon>Eukaryota</taxon>
        <taxon>Viridiplantae</taxon>
        <taxon>Streptophyta</taxon>
        <taxon>Embryophyta</taxon>
        <taxon>Tracheophyta</taxon>
        <taxon>Spermatophyta</taxon>
        <taxon>Magnoliopsida</taxon>
        <taxon>Liliopsida</taxon>
        <taxon>Poales</taxon>
        <taxon>Cyperaceae</taxon>
        <taxon>Cyperoideae</taxon>
        <taxon>Cariceae</taxon>
        <taxon>Carex</taxon>
        <taxon>Carex subgen. Euthyceras</taxon>
    </lineage>
</organism>
<dbReference type="SUPFAM" id="SSF55961">
    <property type="entry name" value="Bet v1-like"/>
    <property type="match status" value="1"/>
</dbReference>
<sequence length="505" mass="56092">MEKNKKIVEVRERLDKTLASPDLVNINSIRSLVKSQLRRSGLEGDIDLIVDKRTKEVSNCLDMLRSASGHDESVLKQHGTASNDWKLKQDTDQYRVLYREGLHGTPFHTLLLDGFVDGPIDACKLISILSFSRWPQYNFPTFKIITSDVLKKVRIGEQIALIRVKVPWPVSEREALVNFFVFEYLKEDLVLVLINTISDEEEVGISTHGFTREGIPKADGTIRLDMVGGFVFQKVNEEKSYIRAIYNVDIKLDFVPASMINFVSRQLVASGHKLFQKAISTVASSDKDYQKALKGPLYARIRHSMKKPTASGVTLSTNERVQQNSPTTNGTSVTEIEEEWYEAMDGIPESPETSNRQEMMDTSAACVSPDVAHALSILDGAIAKVRQNRSSGKNEVAKAFQRKLVRFSSDSKTGPSGNGNGDLDMDGADMVNGSLLNGWRYEGPSARDSRIGAMPSSLHREKNGKVSDEGTLKKANGFNAEGPTTIKKRKSKKWQCCIGRSGASQ</sequence>
<name>A0A833Q9F3_9POAL</name>
<dbReference type="PANTHER" id="PTHR34560:SF1">
    <property type="entry name" value="START DOMAIN-CONTAINING PROTEIN"/>
    <property type="match status" value="1"/>
</dbReference>
<evidence type="ECO:0000313" key="2">
    <source>
        <dbReference type="EMBL" id="KAF3320090.1"/>
    </source>
</evidence>
<dbReference type="PANTHER" id="PTHR34560">
    <property type="entry name" value="POLYKETIDE CYCLASE/DEHYDRASE/LIPID TRANSPORT SUPERFAMILY PROTEIN"/>
    <property type="match status" value="1"/>
</dbReference>
<dbReference type="OrthoDB" id="17317at2759"/>
<evidence type="ECO:0000256" key="1">
    <source>
        <dbReference type="SAM" id="MobiDB-lite"/>
    </source>
</evidence>
<accession>A0A833Q9F3</accession>
<feature type="compositionally biased region" description="Basic and acidic residues" evidence="1">
    <location>
        <begin position="458"/>
        <end position="472"/>
    </location>
</feature>
<evidence type="ECO:0008006" key="4">
    <source>
        <dbReference type="Google" id="ProtNLM"/>
    </source>
</evidence>